<dbReference type="HOGENOM" id="CLU_133067_0_3_11"/>
<dbReference type="PANTHER" id="PTHR30561">
    <property type="entry name" value="SMR FAMILY PROTON-DEPENDENT DRUG EFFLUX TRANSPORTER SUGE"/>
    <property type="match status" value="1"/>
</dbReference>
<evidence type="ECO:0000256" key="1">
    <source>
        <dbReference type="ARBA" id="ARBA00004651"/>
    </source>
</evidence>
<accession>S5SZG9</accession>
<evidence type="ECO:0000256" key="9">
    <source>
        <dbReference type="RuleBase" id="RU003942"/>
    </source>
</evidence>
<dbReference type="Proteomes" id="UP000015388">
    <property type="component" value="Chromosome"/>
</dbReference>
<keyword evidence="8" id="KW-0046">Antibiotic resistance</keyword>
<evidence type="ECO:0000256" key="10">
    <source>
        <dbReference type="SAM" id="Phobius"/>
    </source>
</evidence>
<dbReference type="InterPro" id="IPR037185">
    <property type="entry name" value="EmrE-like"/>
</dbReference>
<keyword evidence="3" id="KW-0813">Transport</keyword>
<dbReference type="GO" id="GO:0005886">
    <property type="term" value="C:plasma membrane"/>
    <property type="evidence" value="ECO:0007669"/>
    <property type="project" value="UniProtKB-SubCell"/>
</dbReference>
<keyword evidence="12" id="KW-1185">Reference proteome</keyword>
<evidence type="ECO:0000313" key="12">
    <source>
        <dbReference type="Proteomes" id="UP000015388"/>
    </source>
</evidence>
<dbReference type="KEGG" id="cmd:B841_00935"/>
<evidence type="ECO:0000256" key="2">
    <source>
        <dbReference type="ARBA" id="ARBA00007822"/>
    </source>
</evidence>
<sequence>MSTESTGRSSRALWLLVAAIAVEIVATLSLKAALTDPWFYAVVAVGYLAAFALLDQVLRAGMKIGVAYGLWAALGVAGTAVLSHFFFAEPLNAQMITGIGVIIAGVLCIELGGRTR</sequence>
<reference evidence="11 12" key="1">
    <citation type="submission" date="2012-11" db="EMBL/GenBank/DDBJ databases">
        <title>The complete genome sequence of Corynebacterium maris Coryn-1 (=DSM 45190).</title>
        <authorList>
            <person name="Schaffert L."/>
            <person name="Albersmeier A."/>
            <person name="Kalinowski J."/>
            <person name="Ruckert C."/>
        </authorList>
    </citation>
    <scope>NUCLEOTIDE SEQUENCE [LARGE SCALE GENOMIC DNA]</scope>
    <source>
        <strain evidence="12">Coryn-1</strain>
    </source>
</reference>
<dbReference type="OrthoDB" id="3175079at2"/>
<dbReference type="AlphaFoldDB" id="S5SZG9"/>
<dbReference type="InterPro" id="IPR000390">
    <property type="entry name" value="Small_drug/metabolite_transptr"/>
</dbReference>
<dbReference type="PANTHER" id="PTHR30561:SF1">
    <property type="entry name" value="MULTIDRUG TRANSPORTER EMRE"/>
    <property type="match status" value="1"/>
</dbReference>
<feature type="transmembrane region" description="Helical" evidence="10">
    <location>
        <begin position="12"/>
        <end position="32"/>
    </location>
</feature>
<dbReference type="Pfam" id="PF00893">
    <property type="entry name" value="Multi_Drug_Res"/>
    <property type="match status" value="1"/>
</dbReference>
<feature type="transmembrane region" description="Helical" evidence="10">
    <location>
        <begin position="93"/>
        <end position="113"/>
    </location>
</feature>
<comment type="subcellular location">
    <subcellularLocation>
        <location evidence="1 9">Cell membrane</location>
        <topology evidence="1 9">Multi-pass membrane protein</topology>
    </subcellularLocation>
</comment>
<dbReference type="eggNOG" id="COG2076">
    <property type="taxonomic scope" value="Bacteria"/>
</dbReference>
<dbReference type="EMBL" id="CP003924">
    <property type="protein sequence ID" value="AGS33670.1"/>
    <property type="molecule type" value="Genomic_DNA"/>
</dbReference>
<feature type="transmembrane region" description="Helical" evidence="10">
    <location>
        <begin position="66"/>
        <end position="87"/>
    </location>
</feature>
<comment type="similarity">
    <text evidence="2">Belongs to the drug/metabolite transporter (DMT) superfamily. Small multidrug resistance (SMR) (TC 2.A.7.1) family. Mmr subfamily.</text>
</comment>
<feature type="transmembrane region" description="Helical" evidence="10">
    <location>
        <begin position="38"/>
        <end position="54"/>
    </location>
</feature>
<evidence type="ECO:0000313" key="11">
    <source>
        <dbReference type="EMBL" id="AGS33670.1"/>
    </source>
</evidence>
<dbReference type="Gene3D" id="1.10.3730.20">
    <property type="match status" value="1"/>
</dbReference>
<keyword evidence="5 9" id="KW-0812">Transmembrane</keyword>
<proteinExistence type="inferred from homology"/>
<evidence type="ECO:0000256" key="7">
    <source>
        <dbReference type="ARBA" id="ARBA00023136"/>
    </source>
</evidence>
<dbReference type="PATRIC" id="fig|1224163.3.peg.187"/>
<dbReference type="InterPro" id="IPR045324">
    <property type="entry name" value="Small_multidrug_res"/>
</dbReference>
<organism evidence="11 12">
    <name type="scientific">Corynebacterium maris DSM 45190</name>
    <dbReference type="NCBI Taxonomy" id="1224163"/>
    <lineage>
        <taxon>Bacteria</taxon>
        <taxon>Bacillati</taxon>
        <taxon>Actinomycetota</taxon>
        <taxon>Actinomycetes</taxon>
        <taxon>Mycobacteriales</taxon>
        <taxon>Corynebacteriaceae</taxon>
        <taxon>Corynebacterium</taxon>
    </lineage>
</organism>
<gene>
    <name evidence="11" type="ORF">B841_00935</name>
</gene>
<dbReference type="SUPFAM" id="SSF103481">
    <property type="entry name" value="Multidrug resistance efflux transporter EmrE"/>
    <property type="match status" value="1"/>
</dbReference>
<evidence type="ECO:0000256" key="4">
    <source>
        <dbReference type="ARBA" id="ARBA00022475"/>
    </source>
</evidence>
<protein>
    <submittedName>
        <fullName evidence="11">Efflux protein</fullName>
    </submittedName>
</protein>
<evidence type="ECO:0000256" key="3">
    <source>
        <dbReference type="ARBA" id="ARBA00022448"/>
    </source>
</evidence>
<evidence type="ECO:0000256" key="6">
    <source>
        <dbReference type="ARBA" id="ARBA00022989"/>
    </source>
</evidence>
<dbReference type="RefSeq" id="WP_020933605.1">
    <property type="nucleotide sequence ID" value="NC_021915.1"/>
</dbReference>
<dbReference type="GO" id="GO:0022857">
    <property type="term" value="F:transmembrane transporter activity"/>
    <property type="evidence" value="ECO:0007669"/>
    <property type="project" value="InterPro"/>
</dbReference>
<keyword evidence="7 10" id="KW-0472">Membrane</keyword>
<name>S5SZG9_9CORY</name>
<keyword evidence="6 10" id="KW-1133">Transmembrane helix</keyword>
<keyword evidence="4" id="KW-1003">Cell membrane</keyword>
<evidence type="ECO:0000256" key="8">
    <source>
        <dbReference type="ARBA" id="ARBA00023251"/>
    </source>
</evidence>
<dbReference type="STRING" id="1224163.B841_00935"/>
<evidence type="ECO:0000256" key="5">
    <source>
        <dbReference type="ARBA" id="ARBA00022692"/>
    </source>
</evidence>
<dbReference type="GO" id="GO:0046677">
    <property type="term" value="P:response to antibiotic"/>
    <property type="evidence" value="ECO:0007669"/>
    <property type="project" value="UniProtKB-KW"/>
</dbReference>